<evidence type="ECO:0000256" key="1">
    <source>
        <dbReference type="ARBA" id="ARBA00004123"/>
    </source>
</evidence>
<organism evidence="15">
    <name type="scientific">Phallusia mammillata</name>
    <dbReference type="NCBI Taxonomy" id="59560"/>
    <lineage>
        <taxon>Eukaryota</taxon>
        <taxon>Metazoa</taxon>
        <taxon>Chordata</taxon>
        <taxon>Tunicata</taxon>
        <taxon>Ascidiacea</taxon>
        <taxon>Phlebobranchia</taxon>
        <taxon>Ascidiidae</taxon>
        <taxon>Phallusia</taxon>
    </lineage>
</organism>
<dbReference type="SMART" id="SM01343">
    <property type="entry name" value="FATC"/>
    <property type="match status" value="1"/>
</dbReference>
<dbReference type="EMBL" id="LR783164">
    <property type="protein sequence ID" value="CAB3224438.1"/>
    <property type="molecule type" value="mRNA"/>
</dbReference>
<dbReference type="InterPro" id="IPR016024">
    <property type="entry name" value="ARM-type_fold"/>
</dbReference>
<dbReference type="PROSITE" id="PS00915">
    <property type="entry name" value="PI3_4_KINASE_1"/>
    <property type="match status" value="1"/>
</dbReference>
<dbReference type="PROSITE" id="PS51189">
    <property type="entry name" value="FAT"/>
    <property type="match status" value="1"/>
</dbReference>
<dbReference type="Gene3D" id="3.30.1010.10">
    <property type="entry name" value="Phosphatidylinositol 3-kinase Catalytic Subunit, Chain A, domain 4"/>
    <property type="match status" value="1"/>
</dbReference>
<evidence type="ECO:0000259" key="14">
    <source>
        <dbReference type="PROSITE" id="PS51190"/>
    </source>
</evidence>
<feature type="domain" description="PI3K/PI4K catalytic" evidence="12">
    <location>
        <begin position="1086"/>
        <end position="1400"/>
    </location>
</feature>
<dbReference type="PROSITE" id="PS51190">
    <property type="entry name" value="FATC"/>
    <property type="match status" value="1"/>
</dbReference>
<keyword evidence="3" id="KW-0723">Serine/threonine-protein kinase</keyword>
<dbReference type="Pfam" id="PF00454">
    <property type="entry name" value="PI3_PI4_kinase"/>
    <property type="match status" value="1"/>
</dbReference>
<dbReference type="EC" id="2.7.11.1" evidence="2"/>
<evidence type="ECO:0000256" key="3">
    <source>
        <dbReference type="ARBA" id="ARBA00022527"/>
    </source>
</evidence>
<dbReference type="InterPro" id="IPR038980">
    <property type="entry name" value="ATM_plant"/>
</dbReference>
<reference evidence="15" key="1">
    <citation type="submission" date="2020-04" db="EMBL/GenBank/DDBJ databases">
        <authorList>
            <person name="Neveu A P."/>
        </authorList>
    </citation>
    <scope>NUCLEOTIDE SEQUENCE</scope>
    <source>
        <tissue evidence="15">Whole embryo</tissue>
    </source>
</reference>
<name>A0A6F9D7N6_9ASCI</name>
<dbReference type="InterPro" id="IPR003152">
    <property type="entry name" value="FATC_dom"/>
</dbReference>
<dbReference type="InterPro" id="IPR018936">
    <property type="entry name" value="PI3/4_kinase_CS"/>
</dbReference>
<dbReference type="InterPro" id="IPR014009">
    <property type="entry name" value="PIK_FAT"/>
</dbReference>
<dbReference type="GO" id="GO:0006281">
    <property type="term" value="P:DNA repair"/>
    <property type="evidence" value="ECO:0007669"/>
    <property type="project" value="InterPro"/>
</dbReference>
<dbReference type="Pfam" id="PF02260">
    <property type="entry name" value="FATC"/>
    <property type="match status" value="1"/>
</dbReference>
<evidence type="ECO:0000256" key="2">
    <source>
        <dbReference type="ARBA" id="ARBA00012513"/>
    </source>
</evidence>
<dbReference type="Gene3D" id="1.10.1070.11">
    <property type="entry name" value="Phosphatidylinositol 3-/4-kinase, catalytic domain"/>
    <property type="match status" value="1"/>
</dbReference>
<dbReference type="InterPro" id="IPR036940">
    <property type="entry name" value="PI3/4_kinase_cat_sf"/>
</dbReference>
<feature type="compositionally biased region" description="Basic and acidic residues" evidence="11">
    <location>
        <begin position="294"/>
        <end position="305"/>
    </location>
</feature>
<dbReference type="CDD" id="cd05171">
    <property type="entry name" value="PIKKc_ATM"/>
    <property type="match status" value="1"/>
</dbReference>
<evidence type="ECO:0000256" key="6">
    <source>
        <dbReference type="ARBA" id="ARBA00022763"/>
    </source>
</evidence>
<keyword evidence="4" id="KW-0808">Transferase</keyword>
<dbReference type="InterPro" id="IPR011009">
    <property type="entry name" value="Kinase-like_dom_sf"/>
</dbReference>
<feature type="region of interest" description="Disordered" evidence="11">
    <location>
        <begin position="964"/>
        <end position="984"/>
    </location>
</feature>
<feature type="region of interest" description="Disordered" evidence="11">
    <location>
        <begin position="230"/>
        <end position="249"/>
    </location>
</feature>
<sequence length="1464" mass="165305">MICFAQASTSDQLVKTAVAKCLGIIGLKSFEDNVVLYSAKDNHIPYAKVLVQIWQDCGDPDPVVQSTALECLTSALQCDFAHGILHNMESVDIFSQVAKYLQLFRSTKKLGKRLETGDPSQLLNDRSMWSCDRGTYRDWLCGNTWKLIKCCRDEHIRCMEDISRLSSHLCENLFPMLFHQLAKSSSKTGALMGNCLSTAFKSALAIDDGNVSEDFLHLLLRVVQYNREQTTNNSEQSHVETRRSPKKEVASSNPIKVNYLLAAKVANKCKRPFMSVLFVELWIDELEAAMEKEIESSGTSKERKSTSRALSFSHDPTTEHKEHSSELKKNQQVIQNRCQGLKSPMTTLQTSESGLEAKSVLISSYDLIGDLDGLNGCYSSCPLDPVKDRALIHIREKEGRWNDALNMHDLALTSEAASNSYKSNMVECLQQSGLEHLCDVYMRNLEVSGPSGNRPNTDQHLRDVQYKAAWQACQWDESILNIQEDAATTSKSFHQHLYQCMSSGFDDESKNFNIFMNEARNATVSEFCTRHINHVVAYDFHTVSSRLQCLKEIEDAQQCLTGLTSAGDFSQSWTTYDDKDSRAYRFDDVNLVLAVRSSILRSVNNRQNKKQNEDHLETWLRHLLVTLRVCCEHDRLQNAHKVLRHLSDVTSRLPSDSVPGTTWSFRVKLEGAKLLWIQKEVSFALASLQSILGQLESTIDLRHTTNDVTSLQLMLAETLQTYGGWLHESKYEGPSVIMGDYLEKSVSVVDKVYKAVSKTGSSMLETKRDSLRLLVKNYHMLAKFADEQYLQVIKYKKSSEYAQKRVLASAPKQELESMQQSGQAPARKTMVIVDKNLNIDKQELTRIEEKAREFLSSALRSYIQCLQLSDQHDILMYRICALWLENPSQSSTNSLMSSEHGNIPSHKFIPLSYQLAARLNVTTGDFQTTLRQILHRVTVDHPYHVLNVILALVNAKKDEEFASSAALPTSKRKSKKSSSNKANMSARITAATSLLTKIRQRHSTLVQHTEYVANAYIEFANFDVSDWKSRQNVKVEIPGHVIVAKFASSSKLCPVIQDVVIPISRIPVQKDGNYADKNGLVTYRYLKPYFETVGGVNLPKVMVAVGSDGVMRRHLVKGKDDLRQDAVMQQVFETVNSLLRKDHDTTGLRIRTYRVTPLSQRSGLVEWCGGTTPIGVYLVGNAQQIGAHHRYRPGDTSVIKCRKMIAGVANQTQLVKLQKYREICSSLHPVFRHFFTERFLDPAEWYSKRRAYTRSVAASSIVGYVLGLGDRHVQNILVDYVTAELIHIDLGVAFEQGKCLPTPETVPFRLTRDIVDGMGATGVEGVFRRCCERTMQAMRSSYDVITTIVEVLLYDPLHEWTLTPSKAMHIQRQPTDNTESISINTSMSTLNTTGDFMSRIDEQGCEQLNTNKLAERVLLRLQEKLRGHEEGSVLSICGQVNMLIQQATDPSRLCQLFAGWQPYL</sequence>
<feature type="compositionally biased region" description="Basic and acidic residues" evidence="11">
    <location>
        <begin position="237"/>
        <end position="249"/>
    </location>
</feature>
<proteinExistence type="evidence at transcript level"/>
<keyword evidence="8" id="KW-0067">ATP-binding</keyword>
<feature type="compositionally biased region" description="Basic and acidic residues" evidence="11">
    <location>
        <begin position="316"/>
        <end position="329"/>
    </location>
</feature>
<evidence type="ECO:0000256" key="7">
    <source>
        <dbReference type="ARBA" id="ARBA00022777"/>
    </source>
</evidence>
<comment type="catalytic activity">
    <reaction evidence="10">
        <text>L-threonyl-[protein] + ATP = O-phospho-L-threonyl-[protein] + ADP + H(+)</text>
        <dbReference type="Rhea" id="RHEA:46608"/>
        <dbReference type="Rhea" id="RHEA-COMP:11060"/>
        <dbReference type="Rhea" id="RHEA-COMP:11605"/>
        <dbReference type="ChEBI" id="CHEBI:15378"/>
        <dbReference type="ChEBI" id="CHEBI:30013"/>
        <dbReference type="ChEBI" id="CHEBI:30616"/>
        <dbReference type="ChEBI" id="CHEBI:61977"/>
        <dbReference type="ChEBI" id="CHEBI:456216"/>
        <dbReference type="EC" id="2.7.11.1"/>
    </reaction>
</comment>
<feature type="region of interest" description="Disordered" evidence="11">
    <location>
        <begin position="294"/>
        <end position="331"/>
    </location>
</feature>
<feature type="domain" description="FAT" evidence="13">
    <location>
        <begin position="261"/>
        <end position="955"/>
    </location>
</feature>
<dbReference type="GO" id="GO:0005524">
    <property type="term" value="F:ATP binding"/>
    <property type="evidence" value="ECO:0007669"/>
    <property type="project" value="UniProtKB-KW"/>
</dbReference>
<keyword evidence="6" id="KW-0227">DNA damage</keyword>
<dbReference type="PANTHER" id="PTHR37079:SF4">
    <property type="entry name" value="SERINE_THREONINE-PROTEIN KINASE ATM"/>
    <property type="match status" value="1"/>
</dbReference>
<evidence type="ECO:0000256" key="11">
    <source>
        <dbReference type="SAM" id="MobiDB-lite"/>
    </source>
</evidence>
<dbReference type="InterPro" id="IPR000403">
    <property type="entry name" value="PI3/4_kinase_cat_dom"/>
</dbReference>
<evidence type="ECO:0000256" key="9">
    <source>
        <dbReference type="ARBA" id="ARBA00023242"/>
    </source>
</evidence>
<keyword evidence="5" id="KW-0547">Nucleotide-binding</keyword>
<protein>
    <recommendedName>
        <fullName evidence="2">non-specific serine/threonine protein kinase</fullName>
        <ecNumber evidence="2">2.7.11.1</ecNumber>
    </recommendedName>
</protein>
<dbReference type="SMART" id="SM00146">
    <property type="entry name" value="PI3Kc"/>
    <property type="match status" value="1"/>
</dbReference>
<dbReference type="GO" id="GO:0004674">
    <property type="term" value="F:protein serine/threonine kinase activity"/>
    <property type="evidence" value="ECO:0007669"/>
    <property type="project" value="UniProtKB-KW"/>
</dbReference>
<keyword evidence="9" id="KW-0539">Nucleus</keyword>
<comment type="subcellular location">
    <subcellularLocation>
        <location evidence="1">Nucleus</location>
    </subcellularLocation>
</comment>
<dbReference type="GO" id="GO:0005634">
    <property type="term" value="C:nucleus"/>
    <property type="evidence" value="ECO:0007669"/>
    <property type="project" value="UniProtKB-SubCell"/>
</dbReference>
<feature type="domain" description="FATC" evidence="14">
    <location>
        <begin position="1432"/>
        <end position="1464"/>
    </location>
</feature>
<evidence type="ECO:0000256" key="5">
    <source>
        <dbReference type="ARBA" id="ARBA00022741"/>
    </source>
</evidence>
<evidence type="ECO:0000259" key="12">
    <source>
        <dbReference type="PROSITE" id="PS50290"/>
    </source>
</evidence>
<evidence type="ECO:0000259" key="13">
    <source>
        <dbReference type="PROSITE" id="PS51189"/>
    </source>
</evidence>
<dbReference type="PANTHER" id="PTHR37079">
    <property type="entry name" value="SERINE/THREONINE-PROTEIN KINASE ATM"/>
    <property type="match status" value="1"/>
</dbReference>
<evidence type="ECO:0000256" key="4">
    <source>
        <dbReference type="ARBA" id="ARBA00022679"/>
    </source>
</evidence>
<evidence type="ECO:0000256" key="10">
    <source>
        <dbReference type="ARBA" id="ARBA00047899"/>
    </source>
</evidence>
<dbReference type="InterPro" id="IPR044107">
    <property type="entry name" value="PIKKc_ATM"/>
</dbReference>
<evidence type="ECO:0000313" key="15">
    <source>
        <dbReference type="EMBL" id="CAB3224438.1"/>
    </source>
</evidence>
<keyword evidence="7 15" id="KW-0418">Kinase</keyword>
<gene>
    <name evidence="15" type="primary">Atm-002</name>
</gene>
<dbReference type="SUPFAM" id="SSF48371">
    <property type="entry name" value="ARM repeat"/>
    <property type="match status" value="1"/>
</dbReference>
<accession>A0A6F9D7N6</accession>
<dbReference type="SUPFAM" id="SSF56112">
    <property type="entry name" value="Protein kinase-like (PK-like)"/>
    <property type="match status" value="1"/>
</dbReference>
<evidence type="ECO:0000256" key="8">
    <source>
        <dbReference type="ARBA" id="ARBA00022840"/>
    </source>
</evidence>
<dbReference type="PROSITE" id="PS50290">
    <property type="entry name" value="PI3_4_KINASE_3"/>
    <property type="match status" value="1"/>
</dbReference>
<dbReference type="PROSITE" id="PS00916">
    <property type="entry name" value="PI3_4_KINASE_2"/>
    <property type="match status" value="1"/>
</dbReference>